<proteinExistence type="predicted"/>
<dbReference type="InterPro" id="IPR017900">
    <property type="entry name" value="4Fe4S_Fe_S_CS"/>
</dbReference>
<accession>X0XC38</accession>
<sequence>VELDTLSTAEFKALADLCIHCHMCRLECPANVDIPKLMYESKGAYVAAGGLHLAERVMIRLDLLSALGSMVAPVANWALGNRQMRWLMEKTLGIAQGRKLPRVASRSFLRRAARRRLTCPTRHSGPKVLYFVDTYANYYDPQLAEALVAVLQHNGVGVYVHPDQRPAGMPSIACGALDHARHLAQSNVAALAESIRQGYHVVATEPAAALCLAHEYPHLVGGEDAQLVAENSSEACSYLWKMHTMGELQLDL</sequence>
<dbReference type="AlphaFoldDB" id="X0XC38"/>
<comment type="caution">
    <text evidence="1">The sequence shown here is derived from an EMBL/GenBank/DDBJ whole genome shotgun (WGS) entry which is preliminary data.</text>
</comment>
<dbReference type="SUPFAM" id="SSF46548">
    <property type="entry name" value="alpha-helical ferredoxin"/>
    <property type="match status" value="1"/>
</dbReference>
<organism evidence="1">
    <name type="scientific">marine sediment metagenome</name>
    <dbReference type="NCBI Taxonomy" id="412755"/>
    <lineage>
        <taxon>unclassified sequences</taxon>
        <taxon>metagenomes</taxon>
        <taxon>ecological metagenomes</taxon>
    </lineage>
</organism>
<feature type="non-terminal residue" evidence="1">
    <location>
        <position position="252"/>
    </location>
</feature>
<reference evidence="1" key="1">
    <citation type="journal article" date="2014" name="Front. Microbiol.">
        <title>High frequency of phylogenetically diverse reductive dehalogenase-homologous genes in deep subseafloor sedimentary metagenomes.</title>
        <authorList>
            <person name="Kawai M."/>
            <person name="Futagami T."/>
            <person name="Toyoda A."/>
            <person name="Takaki Y."/>
            <person name="Nishi S."/>
            <person name="Hori S."/>
            <person name="Arai W."/>
            <person name="Tsubouchi T."/>
            <person name="Morono Y."/>
            <person name="Uchiyama I."/>
            <person name="Ito T."/>
            <person name="Fujiyama A."/>
            <person name="Inagaki F."/>
            <person name="Takami H."/>
        </authorList>
    </citation>
    <scope>NUCLEOTIDE SEQUENCE</scope>
    <source>
        <strain evidence="1">Expedition CK06-06</strain>
    </source>
</reference>
<dbReference type="PANTHER" id="PTHR32479:SF19">
    <property type="entry name" value="ANAEROBIC GLYCEROL-3-PHOSPHATE DEHYDROGENASE SUBUNIT C"/>
    <property type="match status" value="1"/>
</dbReference>
<dbReference type="PROSITE" id="PS00198">
    <property type="entry name" value="4FE4S_FER_1"/>
    <property type="match status" value="1"/>
</dbReference>
<name>X0XC38_9ZZZZ</name>
<evidence type="ECO:0000313" key="1">
    <source>
        <dbReference type="EMBL" id="GAG40759.1"/>
    </source>
</evidence>
<feature type="non-terminal residue" evidence="1">
    <location>
        <position position="1"/>
    </location>
</feature>
<dbReference type="EMBL" id="BARS01040945">
    <property type="protein sequence ID" value="GAG40759.1"/>
    <property type="molecule type" value="Genomic_DNA"/>
</dbReference>
<dbReference type="PANTHER" id="PTHR32479">
    <property type="entry name" value="GLYCOLATE OXIDASE IRON-SULFUR SUBUNIT"/>
    <property type="match status" value="1"/>
</dbReference>
<gene>
    <name evidence="1" type="ORF">S01H1_62345</name>
</gene>
<evidence type="ECO:0008006" key="2">
    <source>
        <dbReference type="Google" id="ProtNLM"/>
    </source>
</evidence>
<protein>
    <recommendedName>
        <fullName evidence="2">4Fe-4S ferredoxin-type domain-containing protein</fullName>
    </recommendedName>
</protein>